<organism evidence="1 2">
    <name type="scientific">Bythopirellula goksoeyrii</name>
    <dbReference type="NCBI Taxonomy" id="1400387"/>
    <lineage>
        <taxon>Bacteria</taxon>
        <taxon>Pseudomonadati</taxon>
        <taxon>Planctomycetota</taxon>
        <taxon>Planctomycetia</taxon>
        <taxon>Pirellulales</taxon>
        <taxon>Lacipirellulaceae</taxon>
        <taxon>Bythopirellula</taxon>
    </lineage>
</organism>
<keyword evidence="2" id="KW-1185">Reference proteome</keyword>
<name>A0A5B9Q8M7_9BACT</name>
<dbReference type="OrthoDB" id="215069at2"/>
<dbReference type="RefSeq" id="WP_148072060.1">
    <property type="nucleotide sequence ID" value="NZ_CP042913.1"/>
</dbReference>
<protein>
    <submittedName>
        <fullName evidence="1">Uncharacterized protein</fullName>
    </submittedName>
</protein>
<gene>
    <name evidence="1" type="ORF">Pr1d_05270</name>
</gene>
<dbReference type="KEGG" id="bgok:Pr1d_05270"/>
<reference evidence="1 2" key="1">
    <citation type="submission" date="2019-08" db="EMBL/GenBank/DDBJ databases">
        <title>Deep-cultivation of Planctomycetes and their phenomic and genomic characterization uncovers novel biology.</title>
        <authorList>
            <person name="Wiegand S."/>
            <person name="Jogler M."/>
            <person name="Boedeker C."/>
            <person name="Pinto D."/>
            <person name="Vollmers J."/>
            <person name="Rivas-Marin E."/>
            <person name="Kohn T."/>
            <person name="Peeters S.H."/>
            <person name="Heuer A."/>
            <person name="Rast P."/>
            <person name="Oberbeckmann S."/>
            <person name="Bunk B."/>
            <person name="Jeske O."/>
            <person name="Meyerdierks A."/>
            <person name="Storesund J.E."/>
            <person name="Kallscheuer N."/>
            <person name="Luecker S."/>
            <person name="Lage O.M."/>
            <person name="Pohl T."/>
            <person name="Merkel B.J."/>
            <person name="Hornburger P."/>
            <person name="Mueller R.-W."/>
            <person name="Bruemmer F."/>
            <person name="Labrenz M."/>
            <person name="Spormann A.M."/>
            <person name="Op den Camp H."/>
            <person name="Overmann J."/>
            <person name="Amann R."/>
            <person name="Jetten M.S.M."/>
            <person name="Mascher T."/>
            <person name="Medema M.H."/>
            <person name="Devos D.P."/>
            <person name="Kaster A.-K."/>
            <person name="Ovreas L."/>
            <person name="Rohde M."/>
            <person name="Galperin M.Y."/>
            <person name="Jogler C."/>
        </authorList>
    </citation>
    <scope>NUCLEOTIDE SEQUENCE [LARGE SCALE GENOMIC DNA]</scope>
    <source>
        <strain evidence="1 2">Pr1d</strain>
    </source>
</reference>
<proteinExistence type="predicted"/>
<evidence type="ECO:0000313" key="2">
    <source>
        <dbReference type="Proteomes" id="UP000323917"/>
    </source>
</evidence>
<sequence length="76" mass="8756">MADKFDPYREALVVETSTIWPEDCELDPERQYQIASALHAHPEEIANLEYVRVHSGFCRIIHVTDEDIERASELVG</sequence>
<dbReference type="Proteomes" id="UP000323917">
    <property type="component" value="Chromosome"/>
</dbReference>
<dbReference type="AlphaFoldDB" id="A0A5B9Q8M7"/>
<evidence type="ECO:0000313" key="1">
    <source>
        <dbReference type="EMBL" id="QEG33266.1"/>
    </source>
</evidence>
<dbReference type="EMBL" id="CP042913">
    <property type="protein sequence ID" value="QEG33266.1"/>
    <property type="molecule type" value="Genomic_DNA"/>
</dbReference>
<accession>A0A5B9Q8M7</accession>